<dbReference type="GO" id="GO:0010274">
    <property type="term" value="P:hydrotropism"/>
    <property type="evidence" value="ECO:0007669"/>
    <property type="project" value="InterPro"/>
</dbReference>
<dbReference type="EMBL" id="JBAMMX010000018">
    <property type="protein sequence ID" value="KAK6923383.1"/>
    <property type="molecule type" value="Genomic_DNA"/>
</dbReference>
<dbReference type="PANTHER" id="PTHR31276">
    <property type="match status" value="1"/>
</dbReference>
<gene>
    <name evidence="1" type="ORF">RJ641_011687</name>
</gene>
<dbReference type="Proteomes" id="UP001370490">
    <property type="component" value="Unassembled WGS sequence"/>
</dbReference>
<organism evidence="1 2">
    <name type="scientific">Dillenia turbinata</name>
    <dbReference type="NCBI Taxonomy" id="194707"/>
    <lineage>
        <taxon>Eukaryota</taxon>
        <taxon>Viridiplantae</taxon>
        <taxon>Streptophyta</taxon>
        <taxon>Embryophyta</taxon>
        <taxon>Tracheophyta</taxon>
        <taxon>Spermatophyta</taxon>
        <taxon>Magnoliopsida</taxon>
        <taxon>eudicotyledons</taxon>
        <taxon>Gunneridae</taxon>
        <taxon>Pentapetalae</taxon>
        <taxon>Dilleniales</taxon>
        <taxon>Dilleniaceae</taxon>
        <taxon>Dillenia</taxon>
    </lineage>
</organism>
<keyword evidence="2" id="KW-1185">Reference proteome</keyword>
<protein>
    <submittedName>
        <fullName evidence="1">Protein MIZU-KUSSEI 1-like, plant</fullName>
    </submittedName>
</protein>
<proteinExistence type="predicted"/>
<dbReference type="AlphaFoldDB" id="A0AAN8V8W4"/>
<comment type="caution">
    <text evidence="1">The sequence shown here is derived from an EMBL/GenBank/DDBJ whole genome shotgun (WGS) entry which is preliminary data.</text>
</comment>
<accession>A0AAN8V8W4</accession>
<dbReference type="Pfam" id="PF04759">
    <property type="entry name" value="DUF617"/>
    <property type="match status" value="1"/>
</dbReference>
<dbReference type="PANTHER" id="PTHR31276:SF10">
    <property type="entry name" value="PROTEIN MIZU-KUSSEI 1-LIKE"/>
    <property type="match status" value="1"/>
</dbReference>
<dbReference type="NCBIfam" id="TIGR01570">
    <property type="entry name" value="A_thal_3588"/>
    <property type="match status" value="1"/>
</dbReference>
<evidence type="ECO:0000313" key="1">
    <source>
        <dbReference type="EMBL" id="KAK6923383.1"/>
    </source>
</evidence>
<reference evidence="1 2" key="1">
    <citation type="submission" date="2023-12" db="EMBL/GenBank/DDBJ databases">
        <title>A high-quality genome assembly for Dillenia turbinata (Dilleniales).</title>
        <authorList>
            <person name="Chanderbali A."/>
        </authorList>
    </citation>
    <scope>NUCLEOTIDE SEQUENCE [LARGE SCALE GENOMIC DNA]</scope>
    <source>
        <strain evidence="1">LSX21</strain>
        <tissue evidence="1">Leaf</tissue>
    </source>
</reference>
<sequence>MSGVTRLESATAQQEAICTSKAKLMSYPNIHASNIIDGVTSIECQKQVHSWRLFRSLLTLLIPCCATTFEEENEVKKENHSFYNYFYSQPTAFIPNKVITGTIFGYRRGKVCFCIQTHSKSIPVLLLELAVPTTVLAREMKGGILRIVLKSISTSHANSNSLLSMPLWSMQCNGKKVGFAMKRKPTRDVIAAMQLMETVDVGAGTITGKELDRHDEIMYLRANFKRVSGSSESESFHLIDPEGCIGQELSIFFLRS</sequence>
<name>A0AAN8V8W4_9MAGN</name>
<dbReference type="InterPro" id="IPR006460">
    <property type="entry name" value="MIZ1-like_pln"/>
</dbReference>
<evidence type="ECO:0000313" key="2">
    <source>
        <dbReference type="Proteomes" id="UP001370490"/>
    </source>
</evidence>